<evidence type="ECO:0008006" key="3">
    <source>
        <dbReference type="Google" id="ProtNLM"/>
    </source>
</evidence>
<dbReference type="RefSeq" id="WP_342127292.1">
    <property type="nucleotide sequence ID" value="NZ_JBCAUS010000005.1"/>
</dbReference>
<evidence type="ECO:0000313" key="2">
    <source>
        <dbReference type="Proteomes" id="UP001396646"/>
    </source>
</evidence>
<accession>A0ABU9KUF3</accession>
<sequence length="315" mass="37526">MSKLKAKSSDFRIEDTFDDDADIYTKYKLVCAELEELKSQKEPIIQKKLNASYNIEEQKPQNIEEYKKWVKEKFGIDISSRTETHYHSVRGIISDDFKKSSLWTELSQNIKEYDEEYNLKTSGYKLFSPNFVPVLNNKPYDSFILKSFRKNVVNNNNWPEEPDMGWVLPDNWFEKTGDIVRTLFVVKYLDGIEFLVSKIEEICKKHGSECRISLEAKDEGYYAAHMDVKQTFEIPKYDWDTKKIEIFIEIQITTQLQEVIRKLLHTYYEDKRVSSVRQPDTWKWDYKSDEFAANYVGHILHYMEGMIMDIRDRKN</sequence>
<organism evidence="1 2">
    <name type="scientific">Methanococcoides cohabitans</name>
    <dbReference type="NCBI Taxonomy" id="3136559"/>
    <lineage>
        <taxon>Archaea</taxon>
        <taxon>Methanobacteriati</taxon>
        <taxon>Methanobacteriota</taxon>
        <taxon>Stenosarchaea group</taxon>
        <taxon>Methanomicrobia</taxon>
        <taxon>Methanosarcinales</taxon>
        <taxon>Methanosarcinaceae</taxon>
        <taxon>Methanococcoides</taxon>
    </lineage>
</organism>
<dbReference type="EMBL" id="JBCAUS010000005">
    <property type="protein sequence ID" value="MEL4305651.1"/>
    <property type="molecule type" value="Genomic_DNA"/>
</dbReference>
<gene>
    <name evidence="1" type="ORF">WOA13_07415</name>
</gene>
<name>A0ABU9KUF3_9EURY</name>
<dbReference type="Proteomes" id="UP001396646">
    <property type="component" value="Unassembled WGS sequence"/>
</dbReference>
<proteinExistence type="predicted"/>
<keyword evidence="2" id="KW-1185">Reference proteome</keyword>
<protein>
    <recommendedName>
        <fullName evidence="3">RelA/SpoT domain-containing protein</fullName>
    </recommendedName>
</protein>
<reference evidence="1 2" key="1">
    <citation type="submission" date="2024-04" db="EMBL/GenBank/DDBJ databases">
        <title>Methanococcoides sp. LMO-2.</title>
        <authorList>
            <person name="Liang L."/>
        </authorList>
    </citation>
    <scope>NUCLEOTIDE SEQUENCE [LARGE SCALE GENOMIC DNA]</scope>
    <source>
        <strain evidence="1 2">LMO-2</strain>
    </source>
</reference>
<evidence type="ECO:0000313" key="1">
    <source>
        <dbReference type="EMBL" id="MEL4305651.1"/>
    </source>
</evidence>
<comment type="caution">
    <text evidence="1">The sequence shown here is derived from an EMBL/GenBank/DDBJ whole genome shotgun (WGS) entry which is preliminary data.</text>
</comment>